<dbReference type="GO" id="GO:0005576">
    <property type="term" value="C:extracellular region"/>
    <property type="evidence" value="ECO:0007669"/>
    <property type="project" value="UniProtKB-SubCell"/>
</dbReference>
<evidence type="ECO:0000313" key="13">
    <source>
        <dbReference type="Ensembl" id="ENSMZEP00005020205.1"/>
    </source>
</evidence>
<sequence>MKLFPVLVMLTACAARPQDLSGKMFTFPLESNRAHVRLNASRLDFSSLTLCHRSFTDLKRDHVLFSLATPVHSNNFLIFWDGTNKEIEPHIKDRKAEFGGRDYKPNMWHSICTMWDSESGLVQIWFNGLPSIRKFVNTGTNIIGPVIIILGQVHVLLINYKYLFRFSQTLYILIMYYMYYNIQCSFNLLYLKHCILYRSKIPTVADLTLSSLSLA</sequence>
<comment type="similarity">
    <text evidence="7 9">Belongs to the pentraxin family.</text>
</comment>
<comment type="caution">
    <text evidence="8">Lacks conserved residue(s) required for the propagation of feature annotation.</text>
</comment>
<reference evidence="13" key="3">
    <citation type="submission" date="2025-09" db="UniProtKB">
        <authorList>
            <consortium name="Ensembl"/>
        </authorList>
    </citation>
    <scope>IDENTIFICATION</scope>
</reference>
<dbReference type="Proteomes" id="UP000265160">
    <property type="component" value="LG11"/>
</dbReference>
<reference evidence="13 14" key="1">
    <citation type="journal article" date="2014" name="Nature">
        <title>The genomic substrate for adaptive radiation in African cichlid fish.</title>
        <authorList>
            <person name="Brawand D."/>
            <person name="Wagner C.E."/>
            <person name="Li Y.I."/>
            <person name="Malinsky M."/>
            <person name="Keller I."/>
            <person name="Fan S."/>
            <person name="Simakov O."/>
            <person name="Ng A.Y."/>
            <person name="Lim Z.W."/>
            <person name="Bezault E."/>
            <person name="Turner-Maier J."/>
            <person name="Johnson J."/>
            <person name="Alcazar R."/>
            <person name="Noh H.J."/>
            <person name="Russell P."/>
            <person name="Aken B."/>
            <person name="Alfoldi J."/>
            <person name="Amemiya C."/>
            <person name="Azzouzi N."/>
            <person name="Baroiller J.F."/>
            <person name="Barloy-Hubler F."/>
            <person name="Berlin A."/>
            <person name="Bloomquist R."/>
            <person name="Carleton K.L."/>
            <person name="Conte M.A."/>
            <person name="D'Cotta H."/>
            <person name="Eshel O."/>
            <person name="Gaffney L."/>
            <person name="Galibert F."/>
            <person name="Gante H.F."/>
            <person name="Gnerre S."/>
            <person name="Greuter L."/>
            <person name="Guyon R."/>
            <person name="Haddad N.S."/>
            <person name="Haerty W."/>
            <person name="Harris R.M."/>
            <person name="Hofmann H.A."/>
            <person name="Hourlier T."/>
            <person name="Hulata G."/>
            <person name="Jaffe D.B."/>
            <person name="Lara M."/>
            <person name="Lee A.P."/>
            <person name="MacCallum I."/>
            <person name="Mwaiko S."/>
            <person name="Nikaido M."/>
            <person name="Nishihara H."/>
            <person name="Ozouf-Costaz C."/>
            <person name="Penman D.J."/>
            <person name="Przybylski D."/>
            <person name="Rakotomanga M."/>
            <person name="Renn S.C.P."/>
            <person name="Ribeiro F.J."/>
            <person name="Ron M."/>
            <person name="Salzburger W."/>
            <person name="Sanchez-Pulido L."/>
            <person name="Santos M.E."/>
            <person name="Searle S."/>
            <person name="Sharpe T."/>
            <person name="Swofford R."/>
            <person name="Tan F.J."/>
            <person name="Williams L."/>
            <person name="Young S."/>
            <person name="Yin S."/>
            <person name="Okada N."/>
            <person name="Kocher T.D."/>
            <person name="Miska E.A."/>
            <person name="Lander E.S."/>
            <person name="Venkatesh B."/>
            <person name="Fernald R.D."/>
            <person name="Meyer A."/>
            <person name="Ponting C.P."/>
            <person name="Streelman J.T."/>
            <person name="Lindblad-Toh K."/>
            <person name="Seehausen O."/>
            <person name="Di Palma F."/>
        </authorList>
    </citation>
    <scope>NUCLEOTIDE SEQUENCE</scope>
</reference>
<keyword evidence="2" id="KW-0964">Secreted</keyword>
<keyword evidence="6" id="KW-1015">Disulfide bond</keyword>
<evidence type="ECO:0000256" key="4">
    <source>
        <dbReference type="ARBA" id="ARBA00022729"/>
    </source>
</evidence>
<comment type="cofactor">
    <cofactor evidence="9">
        <name>Ca(2+)</name>
        <dbReference type="ChEBI" id="CHEBI:29108"/>
    </cofactor>
    <text evidence="9">Binds 2 calcium ions per subunit.</text>
</comment>
<evidence type="ECO:0000256" key="8">
    <source>
        <dbReference type="PROSITE-ProRule" id="PRU01172"/>
    </source>
</evidence>
<evidence type="ECO:0000256" key="11">
    <source>
        <dbReference type="SAM" id="SignalP"/>
    </source>
</evidence>
<evidence type="ECO:0000313" key="14">
    <source>
        <dbReference type="Proteomes" id="UP000265160"/>
    </source>
</evidence>
<keyword evidence="5 9" id="KW-0106">Calcium</keyword>
<keyword evidence="10" id="KW-0812">Transmembrane</keyword>
<feature type="domain" description="Pentraxin (PTX)" evidence="12">
    <location>
        <begin position="21"/>
        <end position="215"/>
    </location>
</feature>
<dbReference type="AlphaFoldDB" id="A0A3P9CD21"/>
<evidence type="ECO:0000256" key="7">
    <source>
        <dbReference type="ARBA" id="ARBA00038102"/>
    </source>
</evidence>
<accession>A0A3P9CD21</accession>
<dbReference type="GeneTree" id="ENSGT01100000263515"/>
<feature type="signal peptide" evidence="11">
    <location>
        <begin position="1"/>
        <end position="15"/>
    </location>
</feature>
<evidence type="ECO:0000256" key="3">
    <source>
        <dbReference type="ARBA" id="ARBA00022723"/>
    </source>
</evidence>
<name>A0A3P9CD21_9CICH</name>
<comment type="subcellular location">
    <subcellularLocation>
        <location evidence="1 9">Secreted</location>
    </subcellularLocation>
</comment>
<evidence type="ECO:0000256" key="2">
    <source>
        <dbReference type="ARBA" id="ARBA00022525"/>
    </source>
</evidence>
<protein>
    <recommendedName>
        <fullName evidence="9">Pentraxin family member</fullName>
    </recommendedName>
</protein>
<keyword evidence="14" id="KW-1185">Reference proteome</keyword>
<organism evidence="13 14">
    <name type="scientific">Maylandia zebra</name>
    <name type="common">zebra mbuna</name>
    <dbReference type="NCBI Taxonomy" id="106582"/>
    <lineage>
        <taxon>Eukaryota</taxon>
        <taxon>Metazoa</taxon>
        <taxon>Chordata</taxon>
        <taxon>Craniata</taxon>
        <taxon>Vertebrata</taxon>
        <taxon>Euteleostomi</taxon>
        <taxon>Actinopterygii</taxon>
        <taxon>Neopterygii</taxon>
        <taxon>Teleostei</taxon>
        <taxon>Neoteleostei</taxon>
        <taxon>Acanthomorphata</taxon>
        <taxon>Ovalentaria</taxon>
        <taxon>Cichlomorphae</taxon>
        <taxon>Cichliformes</taxon>
        <taxon>Cichlidae</taxon>
        <taxon>African cichlids</taxon>
        <taxon>Pseudocrenilabrinae</taxon>
        <taxon>Haplochromini</taxon>
        <taxon>Maylandia</taxon>
        <taxon>Maylandia zebra complex</taxon>
    </lineage>
</organism>
<proteinExistence type="inferred from homology"/>
<dbReference type="PROSITE" id="PS51828">
    <property type="entry name" value="PTX_2"/>
    <property type="match status" value="1"/>
</dbReference>
<keyword evidence="10" id="KW-0472">Membrane</keyword>
<evidence type="ECO:0000256" key="6">
    <source>
        <dbReference type="ARBA" id="ARBA00023157"/>
    </source>
</evidence>
<evidence type="ECO:0000256" key="10">
    <source>
        <dbReference type="SAM" id="Phobius"/>
    </source>
</evidence>
<dbReference type="GO" id="GO:0046872">
    <property type="term" value="F:metal ion binding"/>
    <property type="evidence" value="ECO:0007669"/>
    <property type="project" value="UniProtKB-KW"/>
</dbReference>
<reference evidence="13" key="2">
    <citation type="submission" date="2025-08" db="UniProtKB">
        <authorList>
            <consortium name="Ensembl"/>
        </authorList>
    </citation>
    <scope>IDENTIFICATION</scope>
</reference>
<comment type="subunit">
    <text evidence="9">Homopentamer. Pentaxin (or pentraxin) have a discoid arrangement of 5 non-covalently bound subunits.</text>
</comment>
<dbReference type="InterPro" id="IPR001759">
    <property type="entry name" value="PTX_dom"/>
</dbReference>
<dbReference type="PRINTS" id="PR00895">
    <property type="entry name" value="PENTAXIN"/>
</dbReference>
<evidence type="ECO:0000256" key="5">
    <source>
        <dbReference type="ARBA" id="ARBA00022837"/>
    </source>
</evidence>
<dbReference type="InterPro" id="IPR051005">
    <property type="entry name" value="Pentraxin_domain"/>
</dbReference>
<feature type="transmembrane region" description="Helical" evidence="10">
    <location>
        <begin position="142"/>
        <end position="163"/>
    </location>
</feature>
<dbReference type="Gene3D" id="2.60.120.200">
    <property type="match status" value="1"/>
</dbReference>
<evidence type="ECO:0000256" key="1">
    <source>
        <dbReference type="ARBA" id="ARBA00004613"/>
    </source>
</evidence>
<dbReference type="Ensembl" id="ENSMZET00005020857.1">
    <property type="protein sequence ID" value="ENSMZEP00005020205.1"/>
    <property type="gene ID" value="ENSMZEG00005015166.1"/>
</dbReference>
<keyword evidence="4 11" id="KW-0732">Signal</keyword>
<feature type="chain" id="PRO_5018327018" description="Pentraxin family member" evidence="11">
    <location>
        <begin position="16"/>
        <end position="215"/>
    </location>
</feature>
<dbReference type="PANTHER" id="PTHR45869:SF7">
    <property type="entry name" value="C-REACTIVE PROTEIN"/>
    <property type="match status" value="1"/>
</dbReference>
<evidence type="ECO:0000256" key="9">
    <source>
        <dbReference type="RuleBase" id="RU362112"/>
    </source>
</evidence>
<dbReference type="InterPro" id="IPR013320">
    <property type="entry name" value="ConA-like_dom_sf"/>
</dbReference>
<evidence type="ECO:0000259" key="12">
    <source>
        <dbReference type="PROSITE" id="PS51828"/>
    </source>
</evidence>
<keyword evidence="10" id="KW-1133">Transmembrane helix</keyword>
<dbReference type="PANTHER" id="PTHR45869">
    <property type="entry name" value="C-REACTIVE PROTEIN-RELATED"/>
    <property type="match status" value="1"/>
</dbReference>
<dbReference type="SMART" id="SM00159">
    <property type="entry name" value="PTX"/>
    <property type="match status" value="1"/>
</dbReference>
<keyword evidence="3 9" id="KW-0479">Metal-binding</keyword>
<feature type="transmembrane region" description="Helical" evidence="10">
    <location>
        <begin position="170"/>
        <end position="191"/>
    </location>
</feature>
<dbReference type="SUPFAM" id="SSF49899">
    <property type="entry name" value="Concanavalin A-like lectins/glucanases"/>
    <property type="match status" value="1"/>
</dbReference>
<dbReference type="Pfam" id="PF00354">
    <property type="entry name" value="Pentaxin"/>
    <property type="match status" value="1"/>
</dbReference>